<dbReference type="Gene3D" id="3.40.50.360">
    <property type="match status" value="1"/>
</dbReference>
<evidence type="ECO:0000313" key="6">
    <source>
        <dbReference type="Proteomes" id="UP000033608"/>
    </source>
</evidence>
<dbReference type="OrthoDB" id="9798454at2"/>
<dbReference type="Pfam" id="PF02525">
    <property type="entry name" value="Flavodoxin_2"/>
    <property type="match status" value="1"/>
</dbReference>
<proteinExistence type="inferred from homology"/>
<gene>
    <name evidence="5" type="ORF">SAMN02745223_01892</name>
    <name evidence="4" type="ORF">VW29_11935</name>
</gene>
<evidence type="ECO:0000259" key="3">
    <source>
        <dbReference type="Pfam" id="PF02525"/>
    </source>
</evidence>
<dbReference type="EMBL" id="LAJF01000083">
    <property type="protein sequence ID" value="KKB84135.1"/>
    <property type="molecule type" value="Genomic_DNA"/>
</dbReference>
<evidence type="ECO:0000313" key="5">
    <source>
        <dbReference type="EMBL" id="SHF15751.1"/>
    </source>
</evidence>
<name>A0A0F5LP76_9HYPH</name>
<dbReference type="InterPro" id="IPR051545">
    <property type="entry name" value="NAD(P)H_dehydrogenase_qn"/>
</dbReference>
<organism evidence="4 6">
    <name type="scientific">Devosia limi DSM 17137</name>
    <dbReference type="NCBI Taxonomy" id="1121477"/>
    <lineage>
        <taxon>Bacteria</taxon>
        <taxon>Pseudomonadati</taxon>
        <taxon>Pseudomonadota</taxon>
        <taxon>Alphaproteobacteria</taxon>
        <taxon>Hyphomicrobiales</taxon>
        <taxon>Devosiaceae</taxon>
        <taxon>Devosia</taxon>
    </lineage>
</organism>
<dbReference type="PATRIC" id="fig|1121477.3.peg.3542"/>
<accession>A0A0F5LP76</accession>
<evidence type="ECO:0000313" key="7">
    <source>
        <dbReference type="Proteomes" id="UP000184533"/>
    </source>
</evidence>
<dbReference type="STRING" id="1121477.SAMN02745223_01892"/>
<evidence type="ECO:0000313" key="4">
    <source>
        <dbReference type="EMBL" id="KKB84135.1"/>
    </source>
</evidence>
<evidence type="ECO:0000256" key="2">
    <source>
        <dbReference type="ARBA" id="ARBA00023002"/>
    </source>
</evidence>
<dbReference type="AlphaFoldDB" id="A0A0F5LP76"/>
<dbReference type="GO" id="GO:0005829">
    <property type="term" value="C:cytosol"/>
    <property type="evidence" value="ECO:0007669"/>
    <property type="project" value="TreeGrafter"/>
</dbReference>
<sequence length="194" mass="21354">MGLKCLVLVGHPIAGSFNAALAERYKQVLAAGGAEVRVMHLDAMDFEGSLQTRKPGDAELIGDAADFWNNLVWSEHFVLVHPLWWGGMPAKLKALLDLTLQSGKAYRYEGKPLPNGLLKGRSARLVVTSDTPDWFMRLAYGSAHFKQMTRQILKFCGLGPVRRSHASVIKGSTPTARAKMLERLARDAGRDLRG</sequence>
<reference evidence="4 6" key="1">
    <citation type="submission" date="2015-03" db="EMBL/GenBank/DDBJ databases">
        <authorList>
            <person name="Hassan Y.I."/>
            <person name="Lepp D."/>
            <person name="Zhou T."/>
        </authorList>
    </citation>
    <scope>NUCLEOTIDE SEQUENCE [LARGE SCALE GENOMIC DNA]</scope>
    <source>
        <strain evidence="4 6">DSM 17137</strain>
    </source>
</reference>
<keyword evidence="2" id="KW-0560">Oxidoreductase</keyword>
<keyword evidence="6" id="KW-1185">Reference proteome</keyword>
<dbReference type="EMBL" id="FQVC01000005">
    <property type="protein sequence ID" value="SHF15751.1"/>
    <property type="molecule type" value="Genomic_DNA"/>
</dbReference>
<dbReference type="GO" id="GO:0003955">
    <property type="term" value="F:NAD(P)H dehydrogenase (quinone) activity"/>
    <property type="evidence" value="ECO:0007669"/>
    <property type="project" value="TreeGrafter"/>
</dbReference>
<dbReference type="Proteomes" id="UP000184533">
    <property type="component" value="Unassembled WGS sequence"/>
</dbReference>
<dbReference type="InterPro" id="IPR003680">
    <property type="entry name" value="Flavodoxin_fold"/>
</dbReference>
<dbReference type="InterPro" id="IPR029039">
    <property type="entry name" value="Flavoprotein-like_sf"/>
</dbReference>
<dbReference type="SUPFAM" id="SSF52218">
    <property type="entry name" value="Flavoproteins"/>
    <property type="match status" value="1"/>
</dbReference>
<feature type="domain" description="Flavodoxin-like fold" evidence="3">
    <location>
        <begin position="4"/>
        <end position="184"/>
    </location>
</feature>
<dbReference type="RefSeq" id="WP_046135537.1">
    <property type="nucleotide sequence ID" value="NZ_FQVC01000005.1"/>
</dbReference>
<dbReference type="PANTHER" id="PTHR10204">
    <property type="entry name" value="NAD P H OXIDOREDUCTASE-RELATED"/>
    <property type="match status" value="1"/>
</dbReference>
<comment type="similarity">
    <text evidence="1">Belongs to the NAD(P)H dehydrogenase (quinone) family.</text>
</comment>
<dbReference type="Proteomes" id="UP000033608">
    <property type="component" value="Unassembled WGS sequence"/>
</dbReference>
<dbReference type="PANTHER" id="PTHR10204:SF34">
    <property type="entry name" value="NAD(P)H DEHYDROGENASE [QUINONE] 1 ISOFORM 1"/>
    <property type="match status" value="1"/>
</dbReference>
<evidence type="ECO:0000256" key="1">
    <source>
        <dbReference type="ARBA" id="ARBA00006252"/>
    </source>
</evidence>
<protein>
    <submittedName>
        <fullName evidence="5">Putative NADPH-quinone reductase (Modulator of drug activity B)</fullName>
    </submittedName>
</protein>
<reference evidence="5 7" key="2">
    <citation type="submission" date="2016-11" db="EMBL/GenBank/DDBJ databases">
        <authorList>
            <person name="Jaros S."/>
            <person name="Januszkiewicz K."/>
            <person name="Wedrychowicz H."/>
        </authorList>
    </citation>
    <scope>NUCLEOTIDE SEQUENCE [LARGE SCALE GENOMIC DNA]</scope>
    <source>
        <strain evidence="5 7">DSM 17137</strain>
    </source>
</reference>